<protein>
    <recommendedName>
        <fullName evidence="5">MAP3K12-binding inhibitory protein 1</fullName>
    </recommendedName>
</protein>
<proteinExistence type="predicted"/>
<organism evidence="2">
    <name type="scientific">Capitella teleta</name>
    <name type="common">Polychaete worm</name>
    <dbReference type="NCBI Taxonomy" id="283909"/>
    <lineage>
        <taxon>Eukaryota</taxon>
        <taxon>Metazoa</taxon>
        <taxon>Spiralia</taxon>
        <taxon>Lophotrochozoa</taxon>
        <taxon>Annelida</taxon>
        <taxon>Polychaeta</taxon>
        <taxon>Sedentaria</taxon>
        <taxon>Scolecida</taxon>
        <taxon>Capitellidae</taxon>
        <taxon>Capitella</taxon>
    </lineage>
</organism>
<evidence type="ECO:0000313" key="3">
    <source>
        <dbReference type="EnsemblMetazoa" id="CapteP168929"/>
    </source>
</evidence>
<accession>R7UMQ4</accession>
<evidence type="ECO:0000313" key="2">
    <source>
        <dbReference type="EMBL" id="ELU04532.1"/>
    </source>
</evidence>
<evidence type="ECO:0000313" key="4">
    <source>
        <dbReference type="Proteomes" id="UP000014760"/>
    </source>
</evidence>
<evidence type="ECO:0000256" key="1">
    <source>
        <dbReference type="SAM" id="MobiDB-lite"/>
    </source>
</evidence>
<feature type="compositionally biased region" description="Basic and acidic residues" evidence="1">
    <location>
        <begin position="169"/>
        <end position="182"/>
    </location>
</feature>
<dbReference type="STRING" id="283909.R7UMQ4"/>
<name>R7UMQ4_CAPTE</name>
<keyword evidence="4" id="KW-1185">Reference proteome</keyword>
<dbReference type="OrthoDB" id="5531344at2759"/>
<sequence>MDLVDKTLVFIDDFVQRAQSLQKGDSLKPCGVQNPLEVFLTDLQMLSTQIETVMGELQQKNNPPEDHKKIDPSLVQIRADKAEIEKRITAFIQKKQMEVNDTNRREFCGVMQEDSAKESCARTNSVFTPHMGTKSHVKVVKVENKYGPQTHPHSLMRSPSKNQPSVKQEPPEVSREIKMERSDGVEERLSNMEKHLGMNQGCTVPRDVYERLKMLENRILELESTSPEYLHHKPSSAKRQKTEVEADSSYVQVSRCFFNR</sequence>
<evidence type="ECO:0008006" key="5">
    <source>
        <dbReference type="Google" id="ProtNLM"/>
    </source>
</evidence>
<dbReference type="EMBL" id="KB302198">
    <property type="protein sequence ID" value="ELU04532.1"/>
    <property type="molecule type" value="Genomic_DNA"/>
</dbReference>
<dbReference type="OMA" id="VDPSAIC"/>
<dbReference type="AlphaFoldDB" id="R7UMQ4"/>
<reference evidence="2 4" key="2">
    <citation type="journal article" date="2013" name="Nature">
        <title>Insights into bilaterian evolution from three spiralian genomes.</title>
        <authorList>
            <person name="Simakov O."/>
            <person name="Marletaz F."/>
            <person name="Cho S.J."/>
            <person name="Edsinger-Gonzales E."/>
            <person name="Havlak P."/>
            <person name="Hellsten U."/>
            <person name="Kuo D.H."/>
            <person name="Larsson T."/>
            <person name="Lv J."/>
            <person name="Arendt D."/>
            <person name="Savage R."/>
            <person name="Osoegawa K."/>
            <person name="de Jong P."/>
            <person name="Grimwood J."/>
            <person name="Chapman J.A."/>
            <person name="Shapiro H."/>
            <person name="Aerts A."/>
            <person name="Otillar R.P."/>
            <person name="Terry A.Y."/>
            <person name="Boore J.L."/>
            <person name="Grigoriev I.V."/>
            <person name="Lindberg D.R."/>
            <person name="Seaver E.C."/>
            <person name="Weisblat D.A."/>
            <person name="Putnam N.H."/>
            <person name="Rokhsar D.S."/>
        </authorList>
    </citation>
    <scope>NUCLEOTIDE SEQUENCE</scope>
    <source>
        <strain evidence="2 4">I ESC-2004</strain>
    </source>
</reference>
<reference evidence="4" key="1">
    <citation type="submission" date="2012-12" db="EMBL/GenBank/DDBJ databases">
        <authorList>
            <person name="Hellsten U."/>
            <person name="Grimwood J."/>
            <person name="Chapman J.A."/>
            <person name="Shapiro H."/>
            <person name="Aerts A."/>
            <person name="Otillar R.P."/>
            <person name="Terry A.Y."/>
            <person name="Boore J.L."/>
            <person name="Simakov O."/>
            <person name="Marletaz F."/>
            <person name="Cho S.-J."/>
            <person name="Edsinger-Gonzales E."/>
            <person name="Havlak P."/>
            <person name="Kuo D.-H."/>
            <person name="Larsson T."/>
            <person name="Lv J."/>
            <person name="Arendt D."/>
            <person name="Savage R."/>
            <person name="Osoegawa K."/>
            <person name="de Jong P."/>
            <person name="Lindberg D.R."/>
            <person name="Seaver E.C."/>
            <person name="Weisblat D.A."/>
            <person name="Putnam N.H."/>
            <person name="Grigoriev I.V."/>
            <person name="Rokhsar D.S."/>
        </authorList>
    </citation>
    <scope>NUCLEOTIDE SEQUENCE</scope>
    <source>
        <strain evidence="4">I ESC-2004</strain>
    </source>
</reference>
<reference evidence="3" key="3">
    <citation type="submission" date="2015-06" db="UniProtKB">
        <authorList>
            <consortium name="EnsemblMetazoa"/>
        </authorList>
    </citation>
    <scope>IDENTIFICATION</scope>
</reference>
<dbReference type="EMBL" id="AMQN01008104">
    <property type="status" value="NOT_ANNOTATED_CDS"/>
    <property type="molecule type" value="Genomic_DNA"/>
</dbReference>
<dbReference type="Proteomes" id="UP000014760">
    <property type="component" value="Unassembled WGS sequence"/>
</dbReference>
<gene>
    <name evidence="2" type="ORF">CAPTEDRAFT_168929</name>
</gene>
<dbReference type="EnsemblMetazoa" id="CapteT168929">
    <property type="protein sequence ID" value="CapteP168929"/>
    <property type="gene ID" value="CapteG168929"/>
</dbReference>
<feature type="region of interest" description="Disordered" evidence="1">
    <location>
        <begin position="147"/>
        <end position="182"/>
    </location>
</feature>
<dbReference type="HOGENOM" id="CLU_898127_0_0_1"/>
<feature type="compositionally biased region" description="Polar residues" evidence="1">
    <location>
        <begin position="157"/>
        <end position="166"/>
    </location>
</feature>